<keyword evidence="1" id="KW-0472">Membrane</keyword>
<organism evidence="2 3">
    <name type="scientific">Aspergillus violaceofuscus (strain CBS 115571)</name>
    <dbReference type="NCBI Taxonomy" id="1450538"/>
    <lineage>
        <taxon>Eukaryota</taxon>
        <taxon>Fungi</taxon>
        <taxon>Dikarya</taxon>
        <taxon>Ascomycota</taxon>
        <taxon>Pezizomycotina</taxon>
        <taxon>Eurotiomycetes</taxon>
        <taxon>Eurotiomycetidae</taxon>
        <taxon>Eurotiales</taxon>
        <taxon>Aspergillaceae</taxon>
        <taxon>Aspergillus</taxon>
    </lineage>
</organism>
<accession>A0A2V5GUR5</accession>
<feature type="transmembrane region" description="Helical" evidence="1">
    <location>
        <begin position="6"/>
        <end position="26"/>
    </location>
</feature>
<evidence type="ECO:0000256" key="1">
    <source>
        <dbReference type="SAM" id="Phobius"/>
    </source>
</evidence>
<keyword evidence="1" id="KW-0812">Transmembrane</keyword>
<evidence type="ECO:0000313" key="2">
    <source>
        <dbReference type="EMBL" id="PYI12822.1"/>
    </source>
</evidence>
<name>A0A2V5GUR5_ASPV1</name>
<reference evidence="2 3" key="1">
    <citation type="submission" date="2018-02" db="EMBL/GenBank/DDBJ databases">
        <title>The genomes of Aspergillus section Nigri reveals drivers in fungal speciation.</title>
        <authorList>
            <consortium name="DOE Joint Genome Institute"/>
            <person name="Vesth T.C."/>
            <person name="Nybo J."/>
            <person name="Theobald S."/>
            <person name="Brandl J."/>
            <person name="Frisvad J.C."/>
            <person name="Nielsen K.F."/>
            <person name="Lyhne E.K."/>
            <person name="Kogle M.E."/>
            <person name="Kuo A."/>
            <person name="Riley R."/>
            <person name="Clum A."/>
            <person name="Nolan M."/>
            <person name="Lipzen A."/>
            <person name="Salamov A."/>
            <person name="Henrissat B."/>
            <person name="Wiebenga A."/>
            <person name="De vries R.P."/>
            <person name="Grigoriev I.V."/>
            <person name="Mortensen U.H."/>
            <person name="Andersen M.R."/>
            <person name="Baker S.E."/>
        </authorList>
    </citation>
    <scope>NUCLEOTIDE SEQUENCE [LARGE SCALE GENOMIC DNA]</scope>
    <source>
        <strain evidence="2 3">CBS 115571</strain>
    </source>
</reference>
<proteinExistence type="predicted"/>
<keyword evidence="3" id="KW-1185">Reference proteome</keyword>
<dbReference type="EMBL" id="KZ825286">
    <property type="protein sequence ID" value="PYI12822.1"/>
    <property type="molecule type" value="Genomic_DNA"/>
</dbReference>
<evidence type="ECO:0000313" key="3">
    <source>
        <dbReference type="Proteomes" id="UP000249829"/>
    </source>
</evidence>
<dbReference type="AlphaFoldDB" id="A0A2V5GUR5"/>
<gene>
    <name evidence="2" type="ORF">BO99DRAFT_84809</name>
</gene>
<dbReference type="Proteomes" id="UP000249829">
    <property type="component" value="Unassembled WGS sequence"/>
</dbReference>
<sequence length="83" mass="9300">MSMLFSLPTAAGLSVCNSFFSFYFFYSYRFANLVRKEYFFALSAEPLTSCEHNLNILLRLLDKGPKGVCASSGPSKITRSLLI</sequence>
<keyword evidence="1" id="KW-1133">Transmembrane helix</keyword>
<protein>
    <submittedName>
        <fullName evidence="2">Uncharacterized protein</fullName>
    </submittedName>
</protein>